<dbReference type="HOGENOM" id="CLU_115421_0_0_6"/>
<keyword evidence="3" id="KW-1185">Reference proteome</keyword>
<dbReference type="RefSeq" id="WP_012275214.1">
    <property type="nucleotide sequence ID" value="NC_010334.1"/>
</dbReference>
<keyword evidence="1" id="KW-0732">Signal</keyword>
<gene>
    <name evidence="2" type="ordered locus">Shal_0081</name>
</gene>
<accession>B0TM64</accession>
<feature type="chain" id="PRO_5002756478" description="DUF3157 domain-containing protein" evidence="1">
    <location>
        <begin position="23"/>
        <end position="222"/>
    </location>
</feature>
<dbReference type="KEGG" id="shl:Shal_0081"/>
<evidence type="ECO:0008006" key="4">
    <source>
        <dbReference type="Google" id="ProtNLM"/>
    </source>
</evidence>
<dbReference type="STRING" id="458817.Shal_0081"/>
<dbReference type="InterPro" id="IPR021501">
    <property type="entry name" value="DUF3157"/>
</dbReference>
<evidence type="ECO:0000313" key="2">
    <source>
        <dbReference type="EMBL" id="ABZ74657.1"/>
    </source>
</evidence>
<dbReference type="Proteomes" id="UP000001317">
    <property type="component" value="Chromosome"/>
</dbReference>
<proteinExistence type="predicted"/>
<dbReference type="OrthoDB" id="5593708at2"/>
<name>B0TM64_SHEHH</name>
<organism evidence="2 3">
    <name type="scientific">Shewanella halifaxensis (strain HAW-EB4)</name>
    <dbReference type="NCBI Taxonomy" id="458817"/>
    <lineage>
        <taxon>Bacteria</taxon>
        <taxon>Pseudomonadati</taxon>
        <taxon>Pseudomonadota</taxon>
        <taxon>Gammaproteobacteria</taxon>
        <taxon>Alteromonadales</taxon>
        <taxon>Shewanellaceae</taxon>
        <taxon>Shewanella</taxon>
    </lineage>
</organism>
<protein>
    <recommendedName>
        <fullName evidence="4">DUF3157 domain-containing protein</fullName>
    </recommendedName>
</protein>
<evidence type="ECO:0000256" key="1">
    <source>
        <dbReference type="SAM" id="SignalP"/>
    </source>
</evidence>
<reference evidence="2" key="1">
    <citation type="submission" date="2008-01" db="EMBL/GenBank/DDBJ databases">
        <title>Complete sequence of Shewanella halifaxensis HAW-EB4.</title>
        <authorList>
            <consortium name="US DOE Joint Genome Institute"/>
            <person name="Copeland A."/>
            <person name="Lucas S."/>
            <person name="Lapidus A."/>
            <person name="Glavina del Rio T."/>
            <person name="Dalin E."/>
            <person name="Tice H."/>
            <person name="Bruce D."/>
            <person name="Goodwin L."/>
            <person name="Pitluck S."/>
            <person name="Sims D."/>
            <person name="Brettin T."/>
            <person name="Detter J.C."/>
            <person name="Han C."/>
            <person name="Kuske C.R."/>
            <person name="Schmutz J."/>
            <person name="Larimer F."/>
            <person name="Land M."/>
            <person name="Hauser L."/>
            <person name="Kyrpides N."/>
            <person name="Kim E."/>
            <person name="Zhao J.-S."/>
            <person name="Richardson P."/>
        </authorList>
    </citation>
    <scope>NUCLEOTIDE SEQUENCE [LARGE SCALE GENOMIC DNA]</scope>
    <source>
        <strain evidence="2">HAW-EB4</strain>
    </source>
</reference>
<dbReference type="AlphaFoldDB" id="B0TM64"/>
<dbReference type="eggNOG" id="ENOG5032T0Z">
    <property type="taxonomic scope" value="Bacteria"/>
</dbReference>
<sequence length="222" mass="24375">MYKALRTYISIALLLFSIPAIAGEVARVTLENGATVKLNDDFNWEYVILESQTKPDTAVPVTLPATVSTVAVAASTAPVETEALAKVEAVPTTLPANIETLTSTAIAQAELLKSTAKSGVKVSLLNSQWDDDGRLGLTFELSSTSPEHYVMIELEVSLFADSGALIDKETIKVWQAIFRMPDSYLRKGQTRESRTFWIEGIDKAQWTKELMSLKIGEMDSRM</sequence>
<evidence type="ECO:0000313" key="3">
    <source>
        <dbReference type="Proteomes" id="UP000001317"/>
    </source>
</evidence>
<dbReference type="EMBL" id="CP000931">
    <property type="protein sequence ID" value="ABZ74657.1"/>
    <property type="molecule type" value="Genomic_DNA"/>
</dbReference>
<dbReference type="Pfam" id="PF11355">
    <property type="entry name" value="DUF3157"/>
    <property type="match status" value="1"/>
</dbReference>
<feature type="signal peptide" evidence="1">
    <location>
        <begin position="1"/>
        <end position="22"/>
    </location>
</feature>